<dbReference type="SUPFAM" id="SSF54736">
    <property type="entry name" value="ClpS-like"/>
    <property type="match status" value="1"/>
</dbReference>
<feature type="compositionally biased region" description="Polar residues" evidence="1">
    <location>
        <begin position="66"/>
        <end position="76"/>
    </location>
</feature>
<dbReference type="GO" id="GO:0006508">
    <property type="term" value="P:proteolysis"/>
    <property type="evidence" value="ECO:0007669"/>
    <property type="project" value="InterPro"/>
</dbReference>
<accession>A0A7S3RAI3</accession>
<dbReference type="PANTHER" id="PTHR33473:SF13">
    <property type="entry name" value="ATP-DEPENDENT CLP PROTEASE ADAPTER PROTEIN CLPS2, CHLOROPLASTIC"/>
    <property type="match status" value="1"/>
</dbReference>
<dbReference type="InterPro" id="IPR022935">
    <property type="entry name" value="ClpS"/>
</dbReference>
<dbReference type="EMBL" id="HBIP01037619">
    <property type="protein sequence ID" value="CAE0507604.1"/>
    <property type="molecule type" value="Transcribed_RNA"/>
</dbReference>
<evidence type="ECO:0000256" key="1">
    <source>
        <dbReference type="SAM" id="MobiDB-lite"/>
    </source>
</evidence>
<dbReference type="Gene3D" id="3.30.1390.10">
    <property type="match status" value="1"/>
</dbReference>
<organism evidence="2">
    <name type="scientific">Dunaliella tertiolecta</name>
    <name type="common">Green alga</name>
    <dbReference type="NCBI Taxonomy" id="3047"/>
    <lineage>
        <taxon>Eukaryota</taxon>
        <taxon>Viridiplantae</taxon>
        <taxon>Chlorophyta</taxon>
        <taxon>core chlorophytes</taxon>
        <taxon>Chlorophyceae</taxon>
        <taxon>CS clade</taxon>
        <taxon>Chlamydomonadales</taxon>
        <taxon>Dunaliellaceae</taxon>
        <taxon>Dunaliella</taxon>
    </lineage>
</organism>
<proteinExistence type="predicted"/>
<evidence type="ECO:0000313" key="2">
    <source>
        <dbReference type="EMBL" id="CAE0507604.1"/>
    </source>
</evidence>
<feature type="region of interest" description="Disordered" evidence="1">
    <location>
        <begin position="41"/>
        <end position="95"/>
    </location>
</feature>
<protein>
    <recommendedName>
        <fullName evidence="3">Adaptor protein ClpS core domain-containing protein</fullName>
    </recommendedName>
</protein>
<dbReference type="AlphaFoldDB" id="A0A7S3RAI3"/>
<dbReference type="InterPro" id="IPR014719">
    <property type="entry name" value="Ribosomal_bL12_C/ClpS-like"/>
</dbReference>
<sequence length="172" mass="18539">MLLQGSYGMRLGKRHAFGRQAPLQIPTHLHIRQAVIVNRGGGGGVLDRPTEEIKTVGWDNTKDIDTQSGAPKTDTGSGNGSEDRQKSSPRGGGGYRVLLLKSEKHTEKGVVKAILQTVPGVDEAHARNCYQTSKALGMAIICSVLKEHAEFYAQQLYKQGCKTAIEPDTAAN</sequence>
<evidence type="ECO:0008006" key="3">
    <source>
        <dbReference type="Google" id="ProtNLM"/>
    </source>
</evidence>
<name>A0A7S3RAI3_DUNTE</name>
<feature type="compositionally biased region" description="Basic and acidic residues" evidence="1">
    <location>
        <begin position="48"/>
        <end position="65"/>
    </location>
</feature>
<reference evidence="2" key="1">
    <citation type="submission" date="2021-01" db="EMBL/GenBank/DDBJ databases">
        <authorList>
            <person name="Corre E."/>
            <person name="Pelletier E."/>
            <person name="Niang G."/>
            <person name="Scheremetjew M."/>
            <person name="Finn R."/>
            <person name="Kale V."/>
            <person name="Holt S."/>
            <person name="Cochrane G."/>
            <person name="Meng A."/>
            <person name="Brown T."/>
            <person name="Cohen L."/>
        </authorList>
    </citation>
    <scope>NUCLEOTIDE SEQUENCE</scope>
    <source>
        <strain evidence="2">CCMP1320</strain>
    </source>
</reference>
<dbReference type="PANTHER" id="PTHR33473">
    <property type="entry name" value="ATP-DEPENDENT CLP PROTEASE ADAPTER PROTEIN CLPS1, CHLOROPLASTIC"/>
    <property type="match status" value="1"/>
</dbReference>
<gene>
    <name evidence="2" type="ORF">DTER00134_LOCUS22681</name>
</gene>